<name>A0A351RBP4_9PROT</name>
<dbReference type="PANTHER" id="PTHR40115">
    <property type="entry name" value="INNER MEMBRANE PROTEIN WITH PEPSY TM HELIX"/>
    <property type="match status" value="1"/>
</dbReference>
<sequence length="260" mass="28844">MEKTLAQKNSQRGKTLRLLRKIHGWLGLWGALLGLLFGISGFLLNHRSVMKIPAAKMEETEIQLAMAMPLPDNQKAFVKAIQTALEIKQDPMKPRPNRGGNAEGAGKQERGSMQMREGNARREGRPERESDQDPETKADRGGHSEREARFMDKSIKQPETFKVGFQLPNASIQAEYVVGNRFATVKREDANIWAFISRMHKGVGANTAWVLLADSIAGAMLILSITGVLLWTKMRGSRLAMLGLVGGSTLLTVWITMSMM</sequence>
<feature type="region of interest" description="Disordered" evidence="1">
    <location>
        <begin position="87"/>
        <end position="150"/>
    </location>
</feature>
<dbReference type="Proteomes" id="UP000264313">
    <property type="component" value="Unassembled WGS sequence"/>
</dbReference>
<evidence type="ECO:0000256" key="2">
    <source>
        <dbReference type="SAM" id="Phobius"/>
    </source>
</evidence>
<dbReference type="Pfam" id="PF16357">
    <property type="entry name" value="PepSY_TM_like_2"/>
    <property type="match status" value="1"/>
</dbReference>
<feature type="compositionally biased region" description="Basic and acidic residues" evidence="1">
    <location>
        <begin position="118"/>
        <end position="150"/>
    </location>
</feature>
<dbReference type="PANTHER" id="PTHR40115:SF1">
    <property type="entry name" value="INNER MEMBRANE PROTEIN WITH PEPSY TM HELIX"/>
    <property type="match status" value="1"/>
</dbReference>
<keyword evidence="2" id="KW-0472">Membrane</keyword>
<organism evidence="3 4">
    <name type="scientific">Methylotenera mobilis</name>
    <dbReference type="NCBI Taxonomy" id="359408"/>
    <lineage>
        <taxon>Bacteria</taxon>
        <taxon>Pseudomonadati</taxon>
        <taxon>Pseudomonadota</taxon>
        <taxon>Betaproteobacteria</taxon>
        <taxon>Nitrosomonadales</taxon>
        <taxon>Methylophilaceae</taxon>
        <taxon>Methylotenera</taxon>
    </lineage>
</organism>
<dbReference type="AlphaFoldDB" id="A0A351RBP4"/>
<gene>
    <name evidence="3" type="ORF">DCW48_07830</name>
</gene>
<feature type="transmembrane region" description="Helical" evidence="2">
    <location>
        <begin position="237"/>
        <end position="257"/>
    </location>
</feature>
<dbReference type="InterPro" id="IPR032307">
    <property type="entry name" value="PepSY_TM-like_2"/>
</dbReference>
<feature type="transmembrane region" description="Helical" evidence="2">
    <location>
        <begin position="22"/>
        <end position="44"/>
    </location>
</feature>
<dbReference type="EMBL" id="DNAA01000189">
    <property type="protein sequence ID" value="HBA09465.1"/>
    <property type="molecule type" value="Genomic_DNA"/>
</dbReference>
<evidence type="ECO:0000313" key="3">
    <source>
        <dbReference type="EMBL" id="HBA09465.1"/>
    </source>
</evidence>
<accession>A0A351RBP4</accession>
<comment type="caution">
    <text evidence="3">The sequence shown here is derived from an EMBL/GenBank/DDBJ whole genome shotgun (WGS) entry which is preliminary data.</text>
</comment>
<evidence type="ECO:0000256" key="1">
    <source>
        <dbReference type="SAM" id="MobiDB-lite"/>
    </source>
</evidence>
<protein>
    <submittedName>
        <fullName evidence="3">Peptidase</fullName>
    </submittedName>
</protein>
<keyword evidence="2" id="KW-0812">Transmembrane</keyword>
<reference evidence="3 4" key="1">
    <citation type="journal article" date="2018" name="Nat. Biotechnol.">
        <title>A standardized bacterial taxonomy based on genome phylogeny substantially revises the tree of life.</title>
        <authorList>
            <person name="Parks D.H."/>
            <person name="Chuvochina M."/>
            <person name="Waite D.W."/>
            <person name="Rinke C."/>
            <person name="Skarshewski A."/>
            <person name="Chaumeil P.A."/>
            <person name="Hugenholtz P."/>
        </authorList>
    </citation>
    <scope>NUCLEOTIDE SEQUENCE [LARGE SCALE GENOMIC DNA]</scope>
    <source>
        <strain evidence="3">UBA9958</strain>
    </source>
</reference>
<keyword evidence="2" id="KW-1133">Transmembrane helix</keyword>
<dbReference type="STRING" id="1132855.GCA_000384255_00470"/>
<evidence type="ECO:0000313" key="4">
    <source>
        <dbReference type="Proteomes" id="UP000264313"/>
    </source>
</evidence>
<feature type="transmembrane region" description="Helical" evidence="2">
    <location>
        <begin position="208"/>
        <end position="231"/>
    </location>
</feature>
<proteinExistence type="predicted"/>